<protein>
    <submittedName>
        <fullName evidence="2">Uncharacterized protein</fullName>
    </submittedName>
</protein>
<organism evidence="2 4">
    <name type="scientific">Glycomyces lechevalierae</name>
    <dbReference type="NCBI Taxonomy" id="256034"/>
    <lineage>
        <taxon>Bacteria</taxon>
        <taxon>Bacillati</taxon>
        <taxon>Actinomycetota</taxon>
        <taxon>Actinomycetes</taxon>
        <taxon>Glycomycetales</taxon>
        <taxon>Glycomycetaceae</taxon>
        <taxon>Glycomyces</taxon>
    </lineage>
</organism>
<sequence>MSLPFLPNVRLLRTPMSTGAAWLAIAWLAWARHLPGKATATGLLADLYTAADFLGSVAVIAALAVASYFTGALWMAVRDAALSVVAHIARAWWRPLRIAPSLLFDPGRAAVVLLTTDDSEYANLLPQLGIARPLLRDLTASQRSELQDALMADLHWFAAVVPDANPLLAEREDRWRSEAEFGRYLATPLAWGAIAVALAIWPTWYGLAGGVAVALLGWFVVHVDALGLEQSAIATRLDAVYTGKLPAPTLTAYGLGEFGPASEPGADGDPCLSALAST</sequence>
<accession>A0A9X3PNK4</accession>
<dbReference type="AlphaFoldDB" id="A0A9X3PNK4"/>
<evidence type="ECO:0000313" key="4">
    <source>
        <dbReference type="Proteomes" id="UP001145799"/>
    </source>
</evidence>
<gene>
    <name evidence="3" type="ORF">J2S69_000431</name>
    <name evidence="2" type="ORF">O2L01_19275</name>
</gene>
<keyword evidence="1" id="KW-0472">Membrane</keyword>
<feature type="transmembrane region" description="Helical" evidence="1">
    <location>
        <begin position="207"/>
        <end position="228"/>
    </location>
</feature>
<dbReference type="EMBL" id="JAPZVQ010000013">
    <property type="protein sequence ID" value="MDA1387146.1"/>
    <property type="molecule type" value="Genomic_DNA"/>
</dbReference>
<feature type="transmembrane region" description="Helical" evidence="1">
    <location>
        <begin position="47"/>
        <end position="69"/>
    </location>
</feature>
<evidence type="ECO:0000313" key="5">
    <source>
        <dbReference type="Proteomes" id="UP001183604"/>
    </source>
</evidence>
<dbReference type="Proteomes" id="UP001145799">
    <property type="component" value="Unassembled WGS sequence"/>
</dbReference>
<proteinExistence type="predicted"/>
<evidence type="ECO:0000313" key="2">
    <source>
        <dbReference type="EMBL" id="MDA1387146.1"/>
    </source>
</evidence>
<comment type="caution">
    <text evidence="2">The sequence shown here is derived from an EMBL/GenBank/DDBJ whole genome shotgun (WGS) entry which is preliminary data.</text>
</comment>
<dbReference type="Proteomes" id="UP001183604">
    <property type="component" value="Unassembled WGS sequence"/>
</dbReference>
<reference evidence="2" key="1">
    <citation type="submission" date="2022-12" db="EMBL/GenBank/DDBJ databases">
        <title>Gycomyces niveus sp.nov., a novel actinomycete isolated from soil in Shouguang.</title>
        <authorList>
            <person name="Yang X."/>
        </authorList>
    </citation>
    <scope>NUCLEOTIDE SEQUENCE</scope>
    <source>
        <strain evidence="2">DSM 44724</strain>
    </source>
</reference>
<feature type="transmembrane region" description="Helical" evidence="1">
    <location>
        <begin position="181"/>
        <end position="201"/>
    </location>
</feature>
<reference evidence="3 5" key="2">
    <citation type="submission" date="2023-07" db="EMBL/GenBank/DDBJ databases">
        <title>Sequencing the genomes of 1000 actinobacteria strains.</title>
        <authorList>
            <person name="Klenk H.-P."/>
        </authorList>
    </citation>
    <scope>NUCLEOTIDE SEQUENCE [LARGE SCALE GENOMIC DNA]</scope>
    <source>
        <strain evidence="3 5">DSM 44724</strain>
    </source>
</reference>
<keyword evidence="5" id="KW-1185">Reference proteome</keyword>
<keyword evidence="1" id="KW-0812">Transmembrane</keyword>
<dbReference type="RefSeq" id="WP_270123640.1">
    <property type="nucleotide sequence ID" value="NZ_BAAAOM010000002.1"/>
</dbReference>
<name>A0A9X3PNK4_9ACTN</name>
<dbReference type="EMBL" id="JAVDYD010000001">
    <property type="protein sequence ID" value="MDR7336712.1"/>
    <property type="molecule type" value="Genomic_DNA"/>
</dbReference>
<evidence type="ECO:0000256" key="1">
    <source>
        <dbReference type="SAM" id="Phobius"/>
    </source>
</evidence>
<keyword evidence="1" id="KW-1133">Transmembrane helix</keyword>
<evidence type="ECO:0000313" key="3">
    <source>
        <dbReference type="EMBL" id="MDR7336712.1"/>
    </source>
</evidence>